<evidence type="ECO:0000313" key="2">
    <source>
        <dbReference type="EMBL" id="WNM22632.1"/>
    </source>
</evidence>
<gene>
    <name evidence="2" type="ORF">RN605_04540</name>
    <name evidence="1" type="ORF">RN608_11240</name>
</gene>
<sequence>MKKIIMFGVLFALVGLQSCKKEQKQETTDDSQAQSEIPANANCYEAVYEKDTLNLSTITEKDGKISGRLVMNVSGEPLRDGKIEGKFKGDTLFCAYTFTLASQKEVTHKNPMAFLKKGNELILGNGEIEMYLGASYFKKRKPIDFEKVKYHFTATDCGGE</sequence>
<accession>A0AA96EZJ6</accession>
<organism evidence="2 3">
    <name type="scientific">Flavobacterium capsici</name>
    <dbReference type="NCBI Taxonomy" id="3075618"/>
    <lineage>
        <taxon>Bacteria</taxon>
        <taxon>Pseudomonadati</taxon>
        <taxon>Bacteroidota</taxon>
        <taxon>Flavobacteriia</taxon>
        <taxon>Flavobacteriales</taxon>
        <taxon>Flavobacteriaceae</taxon>
        <taxon>Flavobacterium</taxon>
    </lineage>
</organism>
<dbReference type="EMBL" id="CP134890">
    <property type="protein sequence ID" value="WNM22632.1"/>
    <property type="molecule type" value="Genomic_DNA"/>
</dbReference>
<dbReference type="AlphaFoldDB" id="A0AA96J554"/>
<proteinExistence type="predicted"/>
<accession>A0AA96J554</accession>
<evidence type="ECO:0008006" key="4">
    <source>
        <dbReference type="Google" id="ProtNLM"/>
    </source>
</evidence>
<name>A0AA96J554_9FLAO</name>
<dbReference type="Proteomes" id="UP001304515">
    <property type="component" value="Chromosome"/>
</dbReference>
<dbReference type="KEGG" id="fcj:RN605_04540"/>
<evidence type="ECO:0000313" key="3">
    <source>
        <dbReference type="Proteomes" id="UP001304515"/>
    </source>
</evidence>
<dbReference type="PROSITE" id="PS51257">
    <property type="entry name" value="PROKAR_LIPOPROTEIN"/>
    <property type="match status" value="1"/>
</dbReference>
<dbReference type="EMBL" id="CP134878">
    <property type="protein sequence ID" value="WNM18581.1"/>
    <property type="molecule type" value="Genomic_DNA"/>
</dbReference>
<reference evidence="2 3" key="1">
    <citation type="submission" date="2023-09" db="EMBL/GenBank/DDBJ databases">
        <title>Flavobacterium sp. a novel bacteria isolate from Pepper rhizosphere.</title>
        <authorList>
            <person name="Peng Y."/>
            <person name="Lee J."/>
        </authorList>
    </citation>
    <scope>NUCLEOTIDE SEQUENCE [LARGE SCALE GENOMIC DNA]</scope>
    <source>
        <strain evidence="1">PMR2A8</strain>
        <strain evidence="2 3">PMTSA4</strain>
    </source>
</reference>
<keyword evidence="3" id="KW-1185">Reference proteome</keyword>
<evidence type="ECO:0000313" key="1">
    <source>
        <dbReference type="EMBL" id="WNM18581.1"/>
    </source>
</evidence>
<dbReference type="RefSeq" id="WP_313322597.1">
    <property type="nucleotide sequence ID" value="NZ_CP134878.1"/>
</dbReference>
<protein>
    <recommendedName>
        <fullName evidence="4">Lipoprotein</fullName>
    </recommendedName>
</protein>